<dbReference type="InterPro" id="IPR031167">
    <property type="entry name" value="G_OBG"/>
</dbReference>
<dbReference type="PRINTS" id="PR00326">
    <property type="entry name" value="GTP1OBG"/>
</dbReference>
<dbReference type="eggNOG" id="COG0536">
    <property type="taxonomic scope" value="Bacteria"/>
</dbReference>
<dbReference type="GO" id="GO:0005737">
    <property type="term" value="C:cytoplasm"/>
    <property type="evidence" value="ECO:0007669"/>
    <property type="project" value="UniProtKB-SubCell"/>
</dbReference>
<keyword evidence="8 9" id="KW-0342">GTP-binding</keyword>
<dbReference type="SUPFAM" id="SSF82051">
    <property type="entry name" value="Obg GTP-binding protein N-terminal domain"/>
    <property type="match status" value="1"/>
</dbReference>
<dbReference type="PANTHER" id="PTHR11702">
    <property type="entry name" value="DEVELOPMENTALLY REGULATED GTP-BINDING PROTEIN-RELATED"/>
    <property type="match status" value="1"/>
</dbReference>
<comment type="subcellular location">
    <subcellularLocation>
        <location evidence="9">Cytoplasm</location>
    </subcellularLocation>
</comment>
<feature type="domain" description="Obg" evidence="12">
    <location>
        <begin position="1"/>
        <end position="159"/>
    </location>
</feature>
<dbReference type="KEGG" id="mgz:GCW_92579"/>
<evidence type="ECO:0000256" key="6">
    <source>
        <dbReference type="ARBA" id="ARBA00022801"/>
    </source>
</evidence>
<dbReference type="RefSeq" id="WP_085062044.1">
    <property type="nucleotide sequence ID" value="NC_023030.2"/>
</dbReference>
<dbReference type="NCBIfam" id="NF008956">
    <property type="entry name" value="PRK12299.1"/>
    <property type="match status" value="1"/>
</dbReference>
<evidence type="ECO:0000256" key="2">
    <source>
        <dbReference type="ARBA" id="ARBA00007699"/>
    </source>
</evidence>
<dbReference type="InterPro" id="IPR036346">
    <property type="entry name" value="GTP-bd_prot_GTP1/OBG_C_sf"/>
</dbReference>
<dbReference type="PANTHER" id="PTHR11702:SF31">
    <property type="entry name" value="MITOCHONDRIAL RIBOSOME-ASSOCIATED GTPASE 2"/>
    <property type="match status" value="1"/>
</dbReference>
<keyword evidence="5 9" id="KW-0547">Nucleotide-binding</keyword>
<evidence type="ECO:0000313" key="14">
    <source>
        <dbReference type="Proteomes" id="UP000018735"/>
    </source>
</evidence>
<dbReference type="InterPro" id="IPR014100">
    <property type="entry name" value="GTP-bd_Obg/CgtA"/>
</dbReference>
<dbReference type="Proteomes" id="UP000018735">
    <property type="component" value="Chromosome"/>
</dbReference>
<keyword evidence="4 9" id="KW-0479">Metal-binding</keyword>
<dbReference type="NCBIfam" id="TIGR02729">
    <property type="entry name" value="Obg_CgtA"/>
    <property type="match status" value="1"/>
</dbReference>
<evidence type="ECO:0000259" key="12">
    <source>
        <dbReference type="PROSITE" id="PS51883"/>
    </source>
</evidence>
<dbReference type="NCBIfam" id="TIGR03595">
    <property type="entry name" value="Obg_CgtA_exten"/>
    <property type="match status" value="1"/>
</dbReference>
<dbReference type="HAMAP" id="MF_01454">
    <property type="entry name" value="GTPase_Obg"/>
    <property type="match status" value="1"/>
</dbReference>
<dbReference type="InterPro" id="IPR036726">
    <property type="entry name" value="GTP1_OBG_dom_sf"/>
</dbReference>
<dbReference type="GO" id="GO:0003924">
    <property type="term" value="F:GTPase activity"/>
    <property type="evidence" value="ECO:0007669"/>
    <property type="project" value="UniProtKB-UniRule"/>
</dbReference>
<dbReference type="InterPro" id="IPR006074">
    <property type="entry name" value="GTP1-OBG_CS"/>
</dbReference>
<gene>
    <name evidence="13" type="primary">obgE</name>
    <name evidence="9" type="synonym">obg</name>
    <name evidence="13" type="ORF">GCW_92579</name>
</gene>
<keyword evidence="7 9" id="KW-0460">Magnesium</keyword>
<evidence type="ECO:0000256" key="9">
    <source>
        <dbReference type="HAMAP-Rule" id="MF_01454"/>
    </source>
</evidence>
<organism evidence="13 14">
    <name type="scientific">Mycoplasmoides gallisepticum S6</name>
    <dbReference type="NCBI Taxonomy" id="1006581"/>
    <lineage>
        <taxon>Bacteria</taxon>
        <taxon>Bacillati</taxon>
        <taxon>Mycoplasmatota</taxon>
        <taxon>Mycoplasmoidales</taxon>
        <taxon>Mycoplasmoidaceae</taxon>
        <taxon>Mycoplasmoides</taxon>
    </lineage>
</organism>
<name>A0A0F6CM08_MYCGL</name>
<dbReference type="Gene3D" id="3.30.300.350">
    <property type="entry name" value="GTP-binding protein OBG, C-terminal domain"/>
    <property type="match status" value="1"/>
</dbReference>
<dbReference type="GO" id="GO:0042254">
    <property type="term" value="P:ribosome biogenesis"/>
    <property type="evidence" value="ECO:0007669"/>
    <property type="project" value="UniProtKB-UniRule"/>
</dbReference>
<evidence type="ECO:0000256" key="3">
    <source>
        <dbReference type="ARBA" id="ARBA00022490"/>
    </source>
</evidence>
<dbReference type="NCBIfam" id="TIGR00231">
    <property type="entry name" value="small_GTP"/>
    <property type="match status" value="1"/>
</dbReference>
<dbReference type="Pfam" id="PF09269">
    <property type="entry name" value="DUF1967"/>
    <property type="match status" value="1"/>
</dbReference>
<dbReference type="InterPro" id="IPR015349">
    <property type="entry name" value="OCT_dom"/>
</dbReference>
<dbReference type="Pfam" id="PF01018">
    <property type="entry name" value="GTP1_OBG"/>
    <property type="match status" value="1"/>
</dbReference>
<sequence>MQFIDRCQIKLIAGNGGDGIIAWRREAHYDKGGPAGGSGGKGGNIILVADHNQSTLLSLKYSKIIRASNGDNGKPDLSSGQNGMDKYVKVPIGTTVYDEQTNEVIVDLIRDKQEYIICHGGKGGRGNAAFKSSILRAPNLYELGDEGEEKTVRLELKYLANVGIVGYPNAGKSTLISKLSNAKPKIANYQFTTLVPILGIVENNDKRLVFADIPGLIENASEGYGLGHDFLRHVERCEVLIHLISMNPLDHDDVIDAYEKIMTELRKYSQLLVNKKMLVVANKMDVEGASENFNKLRSYLAKKGIDISSISAINGDVNNLVDRVFDLYQKTLSTTTETNPFSIPMVAEKVYYYDGEKTIDDDPLDVIKDGENRWIVSSKKLTYWFKKIPQTTLDNITRLGQKIKSLGVEDQLKKMGAKPNDVIVICDYEYLIDE</sequence>
<evidence type="ECO:0000256" key="1">
    <source>
        <dbReference type="ARBA" id="ARBA00001946"/>
    </source>
</evidence>
<feature type="binding site" evidence="9">
    <location>
        <begin position="212"/>
        <end position="215"/>
    </location>
    <ligand>
        <name>GTP</name>
        <dbReference type="ChEBI" id="CHEBI:37565"/>
    </ligand>
</feature>
<feature type="binding site" evidence="9">
    <location>
        <begin position="191"/>
        <end position="195"/>
    </location>
    <ligand>
        <name>GTP</name>
        <dbReference type="ChEBI" id="CHEBI:37565"/>
    </ligand>
</feature>
<evidence type="ECO:0000256" key="7">
    <source>
        <dbReference type="ARBA" id="ARBA00022842"/>
    </source>
</evidence>
<comment type="cofactor">
    <cofactor evidence="1 9">
        <name>Mg(2+)</name>
        <dbReference type="ChEBI" id="CHEBI:18420"/>
    </cofactor>
</comment>
<dbReference type="InterPro" id="IPR045086">
    <property type="entry name" value="OBG_GTPase"/>
</dbReference>
<dbReference type="CDD" id="cd01898">
    <property type="entry name" value="Obg"/>
    <property type="match status" value="1"/>
</dbReference>
<keyword evidence="3 9" id="KW-0963">Cytoplasm</keyword>
<dbReference type="PROSITE" id="PS51881">
    <property type="entry name" value="OCT"/>
    <property type="match status" value="1"/>
</dbReference>
<dbReference type="FunFam" id="2.70.210.12:FF:000001">
    <property type="entry name" value="GTPase Obg"/>
    <property type="match status" value="1"/>
</dbReference>
<feature type="domain" description="OBG-type G" evidence="10">
    <location>
        <begin position="160"/>
        <end position="329"/>
    </location>
</feature>
<dbReference type="GO" id="GO:0005525">
    <property type="term" value="F:GTP binding"/>
    <property type="evidence" value="ECO:0007669"/>
    <property type="project" value="UniProtKB-UniRule"/>
</dbReference>
<dbReference type="PROSITE" id="PS51883">
    <property type="entry name" value="OBG"/>
    <property type="match status" value="1"/>
</dbReference>
<feature type="binding site" evidence="9">
    <location>
        <position position="173"/>
    </location>
    <ligand>
        <name>Mg(2+)</name>
        <dbReference type="ChEBI" id="CHEBI:18420"/>
    </ligand>
</feature>
<dbReference type="SUPFAM" id="SSF102741">
    <property type="entry name" value="Obg GTP-binding protein C-terminal domain"/>
    <property type="match status" value="1"/>
</dbReference>
<dbReference type="Gene3D" id="3.40.50.300">
    <property type="entry name" value="P-loop containing nucleotide triphosphate hydrolases"/>
    <property type="match status" value="1"/>
</dbReference>
<dbReference type="Gene3D" id="2.70.210.12">
    <property type="entry name" value="GTP1/OBG domain"/>
    <property type="match status" value="1"/>
</dbReference>
<evidence type="ECO:0000259" key="11">
    <source>
        <dbReference type="PROSITE" id="PS51881"/>
    </source>
</evidence>
<dbReference type="InterPro" id="IPR027417">
    <property type="entry name" value="P-loop_NTPase"/>
</dbReference>
<dbReference type="EC" id="3.6.5.-" evidence="9"/>
<evidence type="ECO:0000259" key="10">
    <source>
        <dbReference type="PROSITE" id="PS51710"/>
    </source>
</evidence>
<protein>
    <recommendedName>
        <fullName evidence="9">GTPase Obg</fullName>
        <ecNumber evidence="9">3.6.5.-</ecNumber>
    </recommendedName>
    <alternativeName>
        <fullName evidence="9">GTP-binding protein Obg</fullName>
    </alternativeName>
</protein>
<feature type="domain" description="OCT" evidence="11">
    <location>
        <begin position="356"/>
        <end position="434"/>
    </location>
</feature>
<dbReference type="SUPFAM" id="SSF52540">
    <property type="entry name" value="P-loop containing nucleoside triphosphate hydrolases"/>
    <property type="match status" value="1"/>
</dbReference>
<comment type="subunit">
    <text evidence="9">Monomer.</text>
</comment>
<feature type="binding site" evidence="9">
    <location>
        <begin position="166"/>
        <end position="173"/>
    </location>
    <ligand>
        <name>GTP</name>
        <dbReference type="ChEBI" id="CHEBI:37565"/>
    </ligand>
</feature>
<dbReference type="InterPro" id="IPR006169">
    <property type="entry name" value="GTP1_OBG_dom"/>
</dbReference>
<dbReference type="NCBIfam" id="NF008955">
    <property type="entry name" value="PRK12297.1"/>
    <property type="match status" value="1"/>
</dbReference>
<dbReference type="Pfam" id="PF01926">
    <property type="entry name" value="MMR_HSR1"/>
    <property type="match status" value="1"/>
</dbReference>
<evidence type="ECO:0000256" key="5">
    <source>
        <dbReference type="ARBA" id="ARBA00022741"/>
    </source>
</evidence>
<dbReference type="AlphaFoldDB" id="A0A0F6CM08"/>
<reference evidence="13 14" key="1">
    <citation type="journal article" date="2011" name="PLoS ONE">
        <title>Core proteome of the minimal cell: comparative proteomics of three mollicute species.</title>
        <authorList>
            <person name="Fisunov G.Y."/>
            <person name="Alexeev D.G."/>
            <person name="Bazaleev N.A."/>
            <person name="Ladygina V.G."/>
            <person name="Galyamina M.A."/>
            <person name="Kondratov I.G."/>
            <person name="Zhukova N.A."/>
            <person name="Serebryakova M.V."/>
            <person name="Demina I.A."/>
            <person name="Govorun V.M."/>
        </authorList>
    </citation>
    <scope>NUCLEOTIDE SEQUENCE [LARGE SCALE GENOMIC DNA]</scope>
    <source>
        <strain evidence="13 14">S6</strain>
    </source>
</reference>
<feature type="binding site" evidence="9">
    <location>
        <begin position="282"/>
        <end position="285"/>
    </location>
    <ligand>
        <name>GTP</name>
        <dbReference type="ChEBI" id="CHEBI:37565"/>
    </ligand>
</feature>
<evidence type="ECO:0000256" key="8">
    <source>
        <dbReference type="ARBA" id="ARBA00023134"/>
    </source>
</evidence>
<dbReference type="PROSITE" id="PS00905">
    <property type="entry name" value="GTP1_OBG"/>
    <property type="match status" value="1"/>
</dbReference>
<evidence type="ECO:0000313" key="13">
    <source>
        <dbReference type="EMBL" id="AHV85460.2"/>
    </source>
</evidence>
<dbReference type="InterPro" id="IPR006073">
    <property type="entry name" value="GTP-bd"/>
</dbReference>
<evidence type="ECO:0000256" key="4">
    <source>
        <dbReference type="ARBA" id="ARBA00022723"/>
    </source>
</evidence>
<dbReference type="InterPro" id="IPR005225">
    <property type="entry name" value="Small_GTP-bd"/>
</dbReference>
<accession>A0A0F6CM08</accession>
<proteinExistence type="inferred from homology"/>
<comment type="similarity">
    <text evidence="2 9">Belongs to the TRAFAC class OBG-HflX-like GTPase superfamily. OBG GTPase family.</text>
</comment>
<keyword evidence="6 9" id="KW-0378">Hydrolase</keyword>
<feature type="binding site" evidence="9">
    <location>
        <begin position="308"/>
        <end position="310"/>
    </location>
    <ligand>
        <name>GTP</name>
        <dbReference type="ChEBI" id="CHEBI:37565"/>
    </ligand>
</feature>
<dbReference type="PROSITE" id="PS51710">
    <property type="entry name" value="G_OBG"/>
    <property type="match status" value="1"/>
</dbReference>
<dbReference type="EMBL" id="CP006916">
    <property type="protein sequence ID" value="AHV85460.2"/>
    <property type="molecule type" value="Genomic_DNA"/>
</dbReference>
<comment type="function">
    <text evidence="9">An essential GTPase which binds GTP, GDP and possibly (p)ppGpp with moderate affinity, with high nucleotide exchange rates and a fairly low GTP hydrolysis rate. Plays a role in control of the cell cycle, stress response, ribosome biogenesis and in those bacteria that undergo differentiation, in morphogenesis control.</text>
</comment>
<feature type="binding site" evidence="9">
    <location>
        <position position="193"/>
    </location>
    <ligand>
        <name>Mg(2+)</name>
        <dbReference type="ChEBI" id="CHEBI:18420"/>
    </ligand>
</feature>
<dbReference type="GO" id="GO:0000287">
    <property type="term" value="F:magnesium ion binding"/>
    <property type="evidence" value="ECO:0007669"/>
    <property type="project" value="InterPro"/>
</dbReference>